<feature type="transmembrane region" description="Helical" evidence="1">
    <location>
        <begin position="70"/>
        <end position="93"/>
    </location>
</feature>
<name>A0AAV3UK43_9EURY</name>
<evidence type="ECO:0000313" key="2">
    <source>
        <dbReference type="EMBL" id="GAA5054726.1"/>
    </source>
</evidence>
<keyword evidence="1" id="KW-0812">Transmembrane</keyword>
<keyword evidence="1" id="KW-0472">Membrane</keyword>
<dbReference type="InterPro" id="IPR046739">
    <property type="entry name" value="DUF6789"/>
</dbReference>
<dbReference type="Pfam" id="PF20587">
    <property type="entry name" value="DUF6789"/>
    <property type="match status" value="1"/>
</dbReference>
<protein>
    <submittedName>
        <fullName evidence="2">Uncharacterized protein</fullName>
    </submittedName>
</protein>
<reference evidence="2 3" key="1">
    <citation type="journal article" date="2019" name="Int. J. Syst. Evol. Microbiol.">
        <title>The Global Catalogue of Microorganisms (GCM) 10K type strain sequencing project: providing services to taxonomists for standard genome sequencing and annotation.</title>
        <authorList>
            <consortium name="The Broad Institute Genomics Platform"/>
            <consortium name="The Broad Institute Genome Sequencing Center for Infectious Disease"/>
            <person name="Wu L."/>
            <person name="Ma J."/>
        </authorList>
    </citation>
    <scope>NUCLEOTIDE SEQUENCE [LARGE SCALE GENOMIC DNA]</scope>
    <source>
        <strain evidence="2 3">JCM 17504</strain>
    </source>
</reference>
<proteinExistence type="predicted"/>
<evidence type="ECO:0000256" key="1">
    <source>
        <dbReference type="SAM" id="Phobius"/>
    </source>
</evidence>
<evidence type="ECO:0000313" key="3">
    <source>
        <dbReference type="Proteomes" id="UP001501729"/>
    </source>
</evidence>
<keyword evidence="3" id="KW-1185">Reference proteome</keyword>
<dbReference type="AlphaFoldDB" id="A0AAV3UK43"/>
<gene>
    <name evidence="2" type="ORF">GCM10025751_33580</name>
</gene>
<dbReference type="Proteomes" id="UP001501729">
    <property type="component" value="Unassembled WGS sequence"/>
</dbReference>
<sequence length="167" mass="17915">MPVSMSQEVAGFDDESGLPPAVWEALQTLKAGIVSTGLMLFIFTIAEAETRFALGVPAAVAEFVGMPGQLYLGFAVFVFAGVVVWPLLFAAIDDNLRVIPAGEDVGIRGIVFALILWAAFLLLGSAGLQLEGPFFVLYLVFTLLAHLAYGYSLGILYARFTHQPTTQ</sequence>
<feature type="transmembrane region" description="Helical" evidence="1">
    <location>
        <begin position="135"/>
        <end position="158"/>
    </location>
</feature>
<accession>A0AAV3UK43</accession>
<keyword evidence="1" id="KW-1133">Transmembrane helix</keyword>
<comment type="caution">
    <text evidence="2">The sequence shown here is derived from an EMBL/GenBank/DDBJ whole genome shotgun (WGS) entry which is preliminary data.</text>
</comment>
<feature type="transmembrane region" description="Helical" evidence="1">
    <location>
        <begin position="105"/>
        <end position="123"/>
    </location>
</feature>
<organism evidence="2 3">
    <name type="scientific">Haladaptatus pallidirubidus</name>
    <dbReference type="NCBI Taxonomy" id="1008152"/>
    <lineage>
        <taxon>Archaea</taxon>
        <taxon>Methanobacteriati</taxon>
        <taxon>Methanobacteriota</taxon>
        <taxon>Stenosarchaea group</taxon>
        <taxon>Halobacteria</taxon>
        <taxon>Halobacteriales</taxon>
        <taxon>Haladaptataceae</taxon>
        <taxon>Haladaptatus</taxon>
    </lineage>
</organism>
<dbReference type="EMBL" id="BAABKX010000014">
    <property type="protein sequence ID" value="GAA5054726.1"/>
    <property type="molecule type" value="Genomic_DNA"/>
</dbReference>